<keyword evidence="9 15" id="KW-0822">Tryptophan biosynthesis</keyword>
<evidence type="ECO:0000256" key="8">
    <source>
        <dbReference type="ARBA" id="ARBA00022723"/>
    </source>
</evidence>
<evidence type="ECO:0000256" key="4">
    <source>
        <dbReference type="ARBA" id="ARBA00011575"/>
    </source>
</evidence>
<dbReference type="InterPro" id="IPR015890">
    <property type="entry name" value="Chorismate_C"/>
</dbReference>
<dbReference type="GO" id="GO:0004049">
    <property type="term" value="F:anthranilate synthase activity"/>
    <property type="evidence" value="ECO:0007669"/>
    <property type="project" value="UniProtKB-EC"/>
</dbReference>
<keyword evidence="20" id="KW-1185">Reference proteome</keyword>
<comment type="similarity">
    <text evidence="3 15">Belongs to the anthranilate synthase component I family.</text>
</comment>
<evidence type="ECO:0000256" key="6">
    <source>
        <dbReference type="ARBA" id="ARBA00020653"/>
    </source>
</evidence>
<dbReference type="Pfam" id="PF04715">
    <property type="entry name" value="Anth_synt_I_N"/>
    <property type="match status" value="1"/>
</dbReference>
<dbReference type="GO" id="GO:0000162">
    <property type="term" value="P:L-tryptophan biosynthetic process"/>
    <property type="evidence" value="ECO:0007669"/>
    <property type="project" value="UniProtKB-UniPathway"/>
</dbReference>
<comment type="subunit">
    <text evidence="4 15">Heterotetramer consisting of two non-identical subunits: a beta subunit (TrpG) and a large alpha subunit (TrpE).</text>
</comment>
<sequence length="543" mass="57739">MGENGRVPEPTTVTSAPTADPGAAPAATAVPAPHADLTWGVTWPSLAVFTELALERRRVVPVVRRLLADAETPVGVYRKLARDEPGTFLLESAEHGGVWSRYSIVGARSAATLTEQDGRAHWIGTPPVGLPTDGDPTAALRDTVATLATARIPGLPPLTGGMVGAITYDAVRRWESVPDDGRDELDLPELAMMLASDLAVFDHSDGSLLLVANAINHDATDERIEQAWADAVARLDRMTAELAAPAPSTVATIEPVASDPRSSHTQQQFEDTVEQAKEAIRAGEAFQIVVSQRFTVPCPADALDVYRALRVSNPSPYMYLLRLPHPDGSVYDVVGSSPEALIKVTGRQAITHPIAGSRPRGKSPDHDAHLADELLADEKERAEHLMLVDLSRNDLQRICRPGSVDTVDFMSVRRYSHIMHIESTVVGDLREGASAYDALVATFPAGTLSGAPKPRAMALIDGYEGLRRGLYGGVVGYLDFAGDLDLAIAIRTALVKDGLAHVQAGAGIVADSVPHLEYEETVNKAAAALRAIAAAGGLRPVQA</sequence>
<dbReference type="NCBIfam" id="NF010086">
    <property type="entry name" value="PRK13571.1"/>
    <property type="match status" value="1"/>
</dbReference>
<dbReference type="EC" id="4.1.3.27" evidence="5 15"/>
<keyword evidence="12 15" id="KW-0456">Lyase</keyword>
<dbReference type="Proteomes" id="UP000278440">
    <property type="component" value="Unassembled WGS sequence"/>
</dbReference>
<dbReference type="PANTHER" id="PTHR11236">
    <property type="entry name" value="AMINOBENZOATE/ANTHRANILATE SYNTHASE"/>
    <property type="match status" value="1"/>
</dbReference>
<dbReference type="PANTHER" id="PTHR11236:SF46">
    <property type="entry name" value="ANTHRANILATE SYNTHASE COMPONENT 1"/>
    <property type="match status" value="1"/>
</dbReference>
<comment type="cofactor">
    <cofactor evidence="1 15">
        <name>Mg(2+)</name>
        <dbReference type="ChEBI" id="CHEBI:18420"/>
    </cofactor>
</comment>
<name>A0A495XW37_9MICO</name>
<reference evidence="19 20" key="1">
    <citation type="submission" date="2018-10" db="EMBL/GenBank/DDBJ databases">
        <title>Sequencing the genomes of 1000 actinobacteria strains.</title>
        <authorList>
            <person name="Klenk H.-P."/>
        </authorList>
    </citation>
    <scope>NUCLEOTIDE SEQUENCE [LARGE SCALE GENOMIC DNA]</scope>
    <source>
        <strain evidence="19 20">DSM 44267</strain>
    </source>
</reference>
<dbReference type="UniPathway" id="UPA00035">
    <property type="reaction ID" value="UER00040"/>
</dbReference>
<gene>
    <name evidence="15" type="primary">trpE</name>
    <name evidence="19" type="ORF">DFJ68_1621</name>
</gene>
<keyword evidence="10 15" id="KW-0460">Magnesium</keyword>
<keyword evidence="11 15" id="KW-0057">Aromatic amino acid biosynthesis</keyword>
<dbReference type="SUPFAM" id="SSF56322">
    <property type="entry name" value="ADC synthase"/>
    <property type="match status" value="1"/>
</dbReference>
<evidence type="ECO:0000256" key="14">
    <source>
        <dbReference type="ARBA" id="ARBA00047683"/>
    </source>
</evidence>
<evidence type="ECO:0000256" key="2">
    <source>
        <dbReference type="ARBA" id="ARBA00004873"/>
    </source>
</evidence>
<dbReference type="InterPro" id="IPR019999">
    <property type="entry name" value="Anth_synth_I-like"/>
</dbReference>
<dbReference type="NCBIfam" id="TIGR00564">
    <property type="entry name" value="trpE_most"/>
    <property type="match status" value="1"/>
</dbReference>
<evidence type="ECO:0000256" key="9">
    <source>
        <dbReference type="ARBA" id="ARBA00022822"/>
    </source>
</evidence>
<evidence type="ECO:0000256" key="7">
    <source>
        <dbReference type="ARBA" id="ARBA00022605"/>
    </source>
</evidence>
<dbReference type="EMBL" id="RBXT01000001">
    <property type="protein sequence ID" value="RKT78182.1"/>
    <property type="molecule type" value="Genomic_DNA"/>
</dbReference>
<dbReference type="AlphaFoldDB" id="A0A495XW37"/>
<evidence type="ECO:0000259" key="17">
    <source>
        <dbReference type="Pfam" id="PF00425"/>
    </source>
</evidence>
<accession>A0A495XW37</accession>
<evidence type="ECO:0000256" key="1">
    <source>
        <dbReference type="ARBA" id="ARBA00001946"/>
    </source>
</evidence>
<evidence type="ECO:0000256" key="3">
    <source>
        <dbReference type="ARBA" id="ARBA00009562"/>
    </source>
</evidence>
<keyword evidence="8 15" id="KW-0479">Metal-binding</keyword>
<dbReference type="Gene3D" id="3.60.120.10">
    <property type="entry name" value="Anthranilate synthase"/>
    <property type="match status" value="1"/>
</dbReference>
<comment type="caution">
    <text evidence="19">The sequence shown here is derived from an EMBL/GenBank/DDBJ whole genome shotgun (WGS) entry which is preliminary data.</text>
</comment>
<comment type="catalytic activity">
    <reaction evidence="14 15">
        <text>chorismate + L-glutamine = anthranilate + pyruvate + L-glutamate + H(+)</text>
        <dbReference type="Rhea" id="RHEA:21732"/>
        <dbReference type="ChEBI" id="CHEBI:15361"/>
        <dbReference type="ChEBI" id="CHEBI:15378"/>
        <dbReference type="ChEBI" id="CHEBI:16567"/>
        <dbReference type="ChEBI" id="CHEBI:29748"/>
        <dbReference type="ChEBI" id="CHEBI:29985"/>
        <dbReference type="ChEBI" id="CHEBI:58359"/>
        <dbReference type="EC" id="4.1.3.27"/>
    </reaction>
</comment>
<organism evidence="19 20">
    <name type="scientific">Terracoccus luteus</name>
    <dbReference type="NCBI Taxonomy" id="53356"/>
    <lineage>
        <taxon>Bacteria</taxon>
        <taxon>Bacillati</taxon>
        <taxon>Actinomycetota</taxon>
        <taxon>Actinomycetes</taxon>
        <taxon>Micrococcales</taxon>
        <taxon>Intrasporangiaceae</taxon>
        <taxon>Terracoccus</taxon>
    </lineage>
</organism>
<comment type="function">
    <text evidence="13 15">Part of a heterotetrameric complex that catalyzes the two-step biosynthesis of anthranilate, an intermediate in the biosynthesis of L-tryptophan. In the first step, the glutamine-binding beta subunit (TrpG) of anthranilate synthase (AS) provides the glutamine amidotransferase activity which generates ammonia as a substrate that, along with chorismate, is used in the second step, catalyzed by the large alpha subunit of AS (TrpE) to produce anthranilate. In the absence of TrpG, TrpE can synthesize anthranilate directly from chorismate and high concentrations of ammonia.</text>
</comment>
<feature type="compositionally biased region" description="Low complexity" evidence="16">
    <location>
        <begin position="16"/>
        <end position="29"/>
    </location>
</feature>
<evidence type="ECO:0000256" key="16">
    <source>
        <dbReference type="SAM" id="MobiDB-lite"/>
    </source>
</evidence>
<comment type="pathway">
    <text evidence="2 15">Amino-acid biosynthesis; L-tryptophan biosynthesis; L-tryptophan from chorismate: step 1/5.</text>
</comment>
<keyword evidence="7 15" id="KW-0028">Amino-acid biosynthesis</keyword>
<protein>
    <recommendedName>
        <fullName evidence="6 15">Anthranilate synthase component 1</fullName>
        <ecNumber evidence="5 15">4.1.3.27</ecNumber>
    </recommendedName>
</protein>
<evidence type="ECO:0000259" key="18">
    <source>
        <dbReference type="Pfam" id="PF04715"/>
    </source>
</evidence>
<dbReference type="InterPro" id="IPR005801">
    <property type="entry name" value="ADC_synthase"/>
</dbReference>
<evidence type="ECO:0000256" key="13">
    <source>
        <dbReference type="ARBA" id="ARBA00025634"/>
    </source>
</evidence>
<evidence type="ECO:0000313" key="20">
    <source>
        <dbReference type="Proteomes" id="UP000278440"/>
    </source>
</evidence>
<evidence type="ECO:0000313" key="19">
    <source>
        <dbReference type="EMBL" id="RKT78182.1"/>
    </source>
</evidence>
<dbReference type="InterPro" id="IPR005256">
    <property type="entry name" value="Anth_synth_I_PabB"/>
</dbReference>
<dbReference type="PRINTS" id="PR00095">
    <property type="entry name" value="ANTSNTHASEI"/>
</dbReference>
<proteinExistence type="inferred from homology"/>
<dbReference type="Pfam" id="PF00425">
    <property type="entry name" value="Chorismate_bind"/>
    <property type="match status" value="1"/>
</dbReference>
<feature type="region of interest" description="Disordered" evidence="16">
    <location>
        <begin position="1"/>
        <end position="29"/>
    </location>
</feature>
<feature type="domain" description="Anthranilate synthase component I N-terminal" evidence="18">
    <location>
        <begin position="69"/>
        <end position="209"/>
    </location>
</feature>
<dbReference type="InterPro" id="IPR006805">
    <property type="entry name" value="Anth_synth_I_N"/>
</dbReference>
<evidence type="ECO:0000256" key="10">
    <source>
        <dbReference type="ARBA" id="ARBA00022842"/>
    </source>
</evidence>
<dbReference type="GO" id="GO:0046872">
    <property type="term" value="F:metal ion binding"/>
    <property type="evidence" value="ECO:0007669"/>
    <property type="project" value="UniProtKB-KW"/>
</dbReference>
<evidence type="ECO:0000256" key="15">
    <source>
        <dbReference type="RuleBase" id="RU364045"/>
    </source>
</evidence>
<evidence type="ECO:0000256" key="12">
    <source>
        <dbReference type="ARBA" id="ARBA00023239"/>
    </source>
</evidence>
<evidence type="ECO:0000256" key="11">
    <source>
        <dbReference type="ARBA" id="ARBA00023141"/>
    </source>
</evidence>
<feature type="domain" description="Chorismate-utilising enzyme C-terminal" evidence="17">
    <location>
        <begin position="266"/>
        <end position="524"/>
    </location>
</feature>
<dbReference type="OrthoDB" id="3518032at2"/>
<evidence type="ECO:0000256" key="5">
    <source>
        <dbReference type="ARBA" id="ARBA00012266"/>
    </source>
</evidence>